<sequence length="917" mass="102130">MNRIVIVSALFFGGWLVLWTGKTVLLNESQDHEGVYVSEGYLETVDLFIKHDWLTYDKETREIVKNFEPGSAMAQFFNKSYLKNDVRGFNNGNRDLFRVRNGRLVGADPYAHNIVMPFSERAEWEGHLTFRPVDQAHATLEGRNIVLTLTEQKKTLFRRSDYEDVVLPDLSGAFRPINKQGDGLVLIGRGGMHFGRVQLMGSRIVFTNRNRENQLAVSISGEPVEQGIKARLDPGDLLKFNWPSGKKNYYTMLYASGSHKAPPIAQYRSINGVFRHSPSQPEPPFYADILNALNQTYRRDGGKPGVLPEAGFDLALSLDASLQGKAQRHLTTFAEQLRQKNGVQGLPFRAAMTVMDAGTGEILAMASYPDEATVGPMRDSAKRRRLLGNHNLSRLPIGSVAKVMWSAAILHDEPELRHLKIPGAYAGTFEDLLGIEIHRLRDHNVPGGDDGMIDFREFIAQSSNRYAAILLTLATGFEAGAFQEVTDSDLNTGLPEHSRFQLGDRTFRRRPHLPLGLENTQDGLVRAQLRRGTLENEDHAGAMLALFDVPYSRSSLTRVYGPGDGDDFIDTRPWRPLLEHLYREEIPVKHAFYGVSPERESLNYNLADQFRSQYISMILGGGDSLWTNIKVCEVFSRLVSGEKIEATLVKSIQPHRLQMDPGVLGLSRAGRRVAKLNMEPIARKTLLEAMAGVVKPNGTAAILRKDLVGFHRKLKKKGKALGFFSKTGSPDNVRYVPTPTTGAIQALIDSGALSAERDGQISYRGQVLTPGSDADEGHRFETLLRRNPGDVRILRRRGVSPLLVHDLVTAHNQDTPRERAEGPFDFQGGRLVGFKSVSEVRSFGGVFTFTIAIYDRMAVLRENRNALPKIDVANHHPEKALTVSVVIENNGSSGKTAVPFTKNILKEVVFHALETGW</sequence>
<reference evidence="1" key="1">
    <citation type="submission" date="2021-03" db="EMBL/GenBank/DDBJ databases">
        <authorList>
            <person name="Wang G."/>
        </authorList>
    </citation>
    <scope>NUCLEOTIDE SEQUENCE</scope>
    <source>
        <strain evidence="1">KCTC 12899</strain>
    </source>
</reference>
<dbReference type="EMBL" id="JAFREP010000014">
    <property type="protein sequence ID" value="MBO1319742.1"/>
    <property type="molecule type" value="Genomic_DNA"/>
</dbReference>
<evidence type="ECO:0000313" key="1">
    <source>
        <dbReference type="EMBL" id="MBO1319742.1"/>
    </source>
</evidence>
<dbReference type="RefSeq" id="WP_207859649.1">
    <property type="nucleotide sequence ID" value="NZ_JAFREP010000014.1"/>
</dbReference>
<evidence type="ECO:0000313" key="2">
    <source>
        <dbReference type="Proteomes" id="UP000664417"/>
    </source>
</evidence>
<dbReference type="GO" id="GO:0071555">
    <property type="term" value="P:cell wall organization"/>
    <property type="evidence" value="ECO:0007669"/>
    <property type="project" value="TreeGrafter"/>
</dbReference>
<comment type="caution">
    <text evidence="1">The sequence shown here is derived from an EMBL/GenBank/DDBJ whole genome shotgun (WGS) entry which is preliminary data.</text>
</comment>
<dbReference type="GO" id="GO:0005886">
    <property type="term" value="C:plasma membrane"/>
    <property type="evidence" value="ECO:0007669"/>
    <property type="project" value="TreeGrafter"/>
</dbReference>
<gene>
    <name evidence="1" type="ORF">J3U88_14800</name>
</gene>
<dbReference type="InterPro" id="IPR012338">
    <property type="entry name" value="Beta-lactam/transpept-like"/>
</dbReference>
<proteinExistence type="predicted"/>
<dbReference type="InterPro" id="IPR050515">
    <property type="entry name" value="Beta-lactam/transpept"/>
</dbReference>
<dbReference type="Gene3D" id="3.40.710.10">
    <property type="entry name" value="DD-peptidase/beta-lactamase superfamily"/>
    <property type="match status" value="1"/>
</dbReference>
<dbReference type="SUPFAM" id="SSF56601">
    <property type="entry name" value="beta-lactamase/transpeptidase-like"/>
    <property type="match status" value="1"/>
</dbReference>
<accession>A0A8J7U3L5</accession>
<organism evidence="1 2">
    <name type="scientific">Acanthopleuribacter pedis</name>
    <dbReference type="NCBI Taxonomy" id="442870"/>
    <lineage>
        <taxon>Bacteria</taxon>
        <taxon>Pseudomonadati</taxon>
        <taxon>Acidobacteriota</taxon>
        <taxon>Holophagae</taxon>
        <taxon>Acanthopleuribacterales</taxon>
        <taxon>Acanthopleuribacteraceae</taxon>
        <taxon>Acanthopleuribacter</taxon>
    </lineage>
</organism>
<dbReference type="AlphaFoldDB" id="A0A8J7U3L5"/>
<keyword evidence="2" id="KW-1185">Reference proteome</keyword>
<dbReference type="GO" id="GO:0008658">
    <property type="term" value="F:penicillin binding"/>
    <property type="evidence" value="ECO:0007669"/>
    <property type="project" value="TreeGrafter"/>
</dbReference>
<dbReference type="Proteomes" id="UP000664417">
    <property type="component" value="Unassembled WGS sequence"/>
</dbReference>
<protein>
    <submittedName>
        <fullName evidence="1">Uncharacterized protein</fullName>
    </submittedName>
</protein>
<name>A0A8J7U3L5_9BACT</name>
<dbReference type="PANTHER" id="PTHR30627">
    <property type="entry name" value="PEPTIDOGLYCAN D,D-TRANSPEPTIDASE"/>
    <property type="match status" value="1"/>
</dbReference>